<evidence type="ECO:0000256" key="2">
    <source>
        <dbReference type="ARBA" id="ARBA00022573"/>
    </source>
</evidence>
<protein>
    <submittedName>
        <fullName evidence="10">Cobyrinic acid a,c-diamide synthase</fullName>
    </submittedName>
</protein>
<dbReference type="AlphaFoldDB" id="A0A1I6G2B5"/>
<sequence length="447" mass="46665">MTDTPAPADLPGFVLAGTASGVGKTVATLAVCRSLERAGRTPVAAKAGPDFIDPSHHAVSLDRPSRTLDPWLSGDDGLQRTYARGARDGDICVVEGMMGLYDGDVSTAAVAAKLDLPVVLVVDAASGMESVAATALGFRTYADRMEYDVDVVGVLAARAHGGRHEQGIAGAIPDSMHYVGRTPPLAGLSVPDRHLGLHGGREAPVDDDALAAAARHLDATELLALARRPRVEAPPERPAEPTDATVTVAVAEDDAFRFVYPSVRERLAARATVEPFAPVAGDDLPDCDAVYLPGGYPERHAAALSDSPALSTLADRAAAGLPVFGECGGAMVLGESLRTDDGEEHEMAGVLPVSTRMTDGPVALDHVGLRARRDSILAPRGETVRGHEFHYSAATADRDARYAFEVVRGAGFDGANDGLTEYRTVGTYGHFHAESGAFDAFVESADG</sequence>
<organism evidence="10 11">
    <name type="scientific">Halogeometricum limi</name>
    <dbReference type="NCBI Taxonomy" id="555875"/>
    <lineage>
        <taxon>Archaea</taxon>
        <taxon>Methanobacteriati</taxon>
        <taxon>Methanobacteriota</taxon>
        <taxon>Stenosarchaea group</taxon>
        <taxon>Halobacteria</taxon>
        <taxon>Halobacteriales</taxon>
        <taxon>Haloferacaceae</taxon>
        <taxon>Halogeometricum</taxon>
    </lineage>
</organism>
<evidence type="ECO:0000256" key="1">
    <source>
        <dbReference type="ARBA" id="ARBA00001946"/>
    </source>
</evidence>
<keyword evidence="2" id="KW-0169">Cobalamin biosynthesis</keyword>
<dbReference type="GO" id="GO:0009236">
    <property type="term" value="P:cobalamin biosynthetic process"/>
    <property type="evidence" value="ECO:0007669"/>
    <property type="project" value="UniProtKB-KW"/>
</dbReference>
<evidence type="ECO:0000259" key="9">
    <source>
        <dbReference type="Pfam" id="PF07685"/>
    </source>
</evidence>
<name>A0A1I6G2B5_9EURY</name>
<dbReference type="EMBL" id="FOYS01000001">
    <property type="protein sequence ID" value="SFR36271.1"/>
    <property type="molecule type" value="Genomic_DNA"/>
</dbReference>
<evidence type="ECO:0000256" key="5">
    <source>
        <dbReference type="ARBA" id="ARBA00022840"/>
    </source>
</evidence>
<evidence type="ECO:0000313" key="11">
    <source>
        <dbReference type="Proteomes" id="UP000243250"/>
    </source>
</evidence>
<dbReference type="InterPro" id="IPR029062">
    <property type="entry name" value="Class_I_gatase-like"/>
</dbReference>
<keyword evidence="11" id="KW-1185">Reference proteome</keyword>
<dbReference type="Pfam" id="PF01656">
    <property type="entry name" value="CbiA"/>
    <property type="match status" value="1"/>
</dbReference>
<dbReference type="GO" id="GO:0042242">
    <property type="term" value="F:cobyrinic acid a,c-diamide synthase activity"/>
    <property type="evidence" value="ECO:0007669"/>
    <property type="project" value="InterPro"/>
</dbReference>
<feature type="domain" description="CobB/CobQ-like glutamine amidotransferase" evidence="9">
    <location>
        <begin position="247"/>
        <end position="437"/>
    </location>
</feature>
<dbReference type="InterPro" id="IPR011698">
    <property type="entry name" value="GATase_3"/>
</dbReference>
<gene>
    <name evidence="10" type="ORF">SAMN04488124_0747</name>
</gene>
<dbReference type="OrthoDB" id="8896at2157"/>
<dbReference type="SUPFAM" id="SSF52317">
    <property type="entry name" value="Class I glutamine amidotransferase-like"/>
    <property type="match status" value="1"/>
</dbReference>
<keyword evidence="5" id="KW-0067">ATP-binding</keyword>
<dbReference type="SUPFAM" id="SSF52540">
    <property type="entry name" value="P-loop containing nucleoside triphosphate hydrolases"/>
    <property type="match status" value="1"/>
</dbReference>
<dbReference type="InterPro" id="IPR027417">
    <property type="entry name" value="P-loop_NTPase"/>
</dbReference>
<comment type="cofactor">
    <cofactor evidence="1">
        <name>Mg(2+)</name>
        <dbReference type="ChEBI" id="CHEBI:18420"/>
    </cofactor>
</comment>
<dbReference type="GO" id="GO:0005524">
    <property type="term" value="F:ATP binding"/>
    <property type="evidence" value="ECO:0007669"/>
    <property type="project" value="UniProtKB-KW"/>
</dbReference>
<dbReference type="CDD" id="cd03130">
    <property type="entry name" value="GATase1_CobB"/>
    <property type="match status" value="1"/>
</dbReference>
<reference evidence="11" key="1">
    <citation type="submission" date="2016-10" db="EMBL/GenBank/DDBJ databases">
        <authorList>
            <person name="Varghese N."/>
            <person name="Submissions S."/>
        </authorList>
    </citation>
    <scope>NUCLEOTIDE SEQUENCE [LARGE SCALE GENOMIC DNA]</scope>
    <source>
        <strain evidence="11">CGMCC 1.8711</strain>
    </source>
</reference>
<keyword evidence="3" id="KW-0436">Ligase</keyword>
<dbReference type="PROSITE" id="PS51274">
    <property type="entry name" value="GATASE_COBBQ"/>
    <property type="match status" value="1"/>
</dbReference>
<evidence type="ECO:0000259" key="8">
    <source>
        <dbReference type="Pfam" id="PF01656"/>
    </source>
</evidence>
<dbReference type="Pfam" id="PF07685">
    <property type="entry name" value="GATase_3"/>
    <property type="match status" value="1"/>
</dbReference>
<dbReference type="Gene3D" id="3.40.50.300">
    <property type="entry name" value="P-loop containing nucleotide triphosphate hydrolases"/>
    <property type="match status" value="1"/>
</dbReference>
<proteinExistence type="predicted"/>
<keyword evidence="7" id="KW-0315">Glutamine amidotransferase</keyword>
<evidence type="ECO:0000313" key="10">
    <source>
        <dbReference type="EMBL" id="SFR36271.1"/>
    </source>
</evidence>
<dbReference type="Proteomes" id="UP000243250">
    <property type="component" value="Unassembled WGS sequence"/>
</dbReference>
<accession>A0A1I6G2B5</accession>
<evidence type="ECO:0000256" key="4">
    <source>
        <dbReference type="ARBA" id="ARBA00022741"/>
    </source>
</evidence>
<dbReference type="InterPro" id="IPR004484">
    <property type="entry name" value="CbiA/CobB_synth"/>
</dbReference>
<keyword evidence="6" id="KW-0460">Magnesium</keyword>
<evidence type="ECO:0000256" key="7">
    <source>
        <dbReference type="ARBA" id="ARBA00022962"/>
    </source>
</evidence>
<dbReference type="NCBIfam" id="NF002204">
    <property type="entry name" value="PRK01077.1"/>
    <property type="match status" value="1"/>
</dbReference>
<feature type="domain" description="CobQ/CobB/MinD/ParA nucleotide binding" evidence="8">
    <location>
        <begin position="14"/>
        <end position="176"/>
    </location>
</feature>
<dbReference type="NCBIfam" id="TIGR00379">
    <property type="entry name" value="cobB"/>
    <property type="match status" value="1"/>
</dbReference>
<dbReference type="RefSeq" id="WP_089876851.1">
    <property type="nucleotide sequence ID" value="NZ_FOYS01000001.1"/>
</dbReference>
<evidence type="ECO:0000256" key="3">
    <source>
        <dbReference type="ARBA" id="ARBA00022598"/>
    </source>
</evidence>
<keyword evidence="4" id="KW-0547">Nucleotide-binding</keyword>
<evidence type="ECO:0000256" key="6">
    <source>
        <dbReference type="ARBA" id="ARBA00022842"/>
    </source>
</evidence>
<dbReference type="Gene3D" id="3.40.50.880">
    <property type="match status" value="1"/>
</dbReference>
<dbReference type="PANTHER" id="PTHR43873">
    <property type="entry name" value="COBYRINATE A,C-DIAMIDE SYNTHASE"/>
    <property type="match status" value="1"/>
</dbReference>
<dbReference type="STRING" id="555875.SAMN04488124_0747"/>
<dbReference type="PANTHER" id="PTHR43873:SF1">
    <property type="entry name" value="COBYRINATE A,C-DIAMIDE SYNTHASE"/>
    <property type="match status" value="1"/>
</dbReference>
<dbReference type="InterPro" id="IPR002586">
    <property type="entry name" value="CobQ/CobB/MinD/ParA_Nub-bd_dom"/>
</dbReference>